<feature type="region of interest" description="Disordered" evidence="2">
    <location>
        <begin position="270"/>
        <end position="296"/>
    </location>
</feature>
<comment type="caution">
    <text evidence="3">The sequence shown here is derived from an EMBL/GenBank/DDBJ whole genome shotgun (WGS) entry which is preliminary data.</text>
</comment>
<feature type="coiled-coil region" evidence="1">
    <location>
        <begin position="445"/>
        <end position="479"/>
    </location>
</feature>
<evidence type="ECO:0000313" key="3">
    <source>
        <dbReference type="EMBL" id="KAF5451208.1"/>
    </source>
</evidence>
<dbReference type="Gramene" id="Jr13_31120_p1">
    <property type="protein sequence ID" value="cds.Jr13_31120_p1"/>
    <property type="gene ID" value="Jr13_31120"/>
</dbReference>
<protein>
    <submittedName>
        <fullName evidence="3">Uncharacterized protein</fullName>
    </submittedName>
</protein>
<evidence type="ECO:0000313" key="4">
    <source>
        <dbReference type="Proteomes" id="UP000619265"/>
    </source>
</evidence>
<evidence type="ECO:0000256" key="2">
    <source>
        <dbReference type="SAM" id="MobiDB-lite"/>
    </source>
</evidence>
<dbReference type="AlphaFoldDB" id="A0A833WIL6"/>
<feature type="coiled-coil region" evidence="1">
    <location>
        <begin position="69"/>
        <end position="220"/>
    </location>
</feature>
<reference evidence="3" key="1">
    <citation type="submission" date="2015-10" db="EMBL/GenBank/DDBJ databases">
        <authorList>
            <person name="Martinez-Garcia P.J."/>
            <person name="Crepeau M.W."/>
            <person name="Puiu D."/>
            <person name="Gonzalez-Ibeas D."/>
            <person name="Whalen J."/>
            <person name="Stevens K."/>
            <person name="Paul R."/>
            <person name="Butterfield T."/>
            <person name="Britton M."/>
            <person name="Reagan R."/>
            <person name="Chakraborty S."/>
            <person name="Walawage S.L."/>
            <person name="Vasquez-Gross H.A."/>
            <person name="Cardeno C."/>
            <person name="Famula R."/>
            <person name="Pratt K."/>
            <person name="Kuruganti S."/>
            <person name="Aradhya M.K."/>
            <person name="Leslie C.A."/>
            <person name="Dandekar A.M."/>
            <person name="Salzberg S.L."/>
            <person name="Wegrzyn J.L."/>
            <person name="Langley C.H."/>
            <person name="Neale D.B."/>
        </authorList>
    </citation>
    <scope>NUCLEOTIDE SEQUENCE</scope>
    <source>
        <tissue evidence="3">Leaves</tissue>
    </source>
</reference>
<gene>
    <name evidence="3" type="ORF">F2P56_031487</name>
</gene>
<sequence length="519" mass="59465">MDNLTENSPETEIIVPDSPNTTSTSQLSVHDVHLAEIHSKAPATEETLILLQRQRVSVSDFTTFIDEISREIRGEVDEFEVSLKEKEDEFAKKSEEKLKKTEKLESQVEVSREIIQKLETEMEDRKDFFLDFLRKSKASLKRIIESVDEEEEEKVEIVSVEPASVARVGIEEEEIMETRRVALEAEEKVAKYKEKWKKEKRELEKSVVSLTEENRDINSLLRVALVEKEAVEKSLSKLKGINNNEQKRVALLQIAERGLQRVGFGFMMGAGTTTTSSSDQQPQTSSDTSECEEEEINDSLASTVERIMKNLRQEITQLRRSLEESRSDTERLQSLTEKQAQQIAENTLYIKELEDRERVLAQNIEELLVEIKEINAEVARWREACELEVEAGKNEIIERNKVVDILKQELEKTRAALDISNGKLKLKEELAATAMAAQAAAERSLQLSDSRASGLRERIEELTRQLDEAESRVRNSHKIRHVCWPWRALKVNPANGATGRVQNARRMLPEMQALLHYNV</sequence>
<keyword evidence="1" id="KW-0175">Coiled coil</keyword>
<proteinExistence type="predicted"/>
<name>A0A833WIL6_JUGRE</name>
<dbReference type="EMBL" id="LIHL02000013">
    <property type="protein sequence ID" value="KAF5451209.1"/>
    <property type="molecule type" value="Genomic_DNA"/>
</dbReference>
<dbReference type="Proteomes" id="UP000619265">
    <property type="component" value="Unassembled WGS sequence"/>
</dbReference>
<organism evidence="3 4">
    <name type="scientific">Juglans regia</name>
    <name type="common">English walnut</name>
    <dbReference type="NCBI Taxonomy" id="51240"/>
    <lineage>
        <taxon>Eukaryota</taxon>
        <taxon>Viridiplantae</taxon>
        <taxon>Streptophyta</taxon>
        <taxon>Embryophyta</taxon>
        <taxon>Tracheophyta</taxon>
        <taxon>Spermatophyta</taxon>
        <taxon>Magnoliopsida</taxon>
        <taxon>eudicotyledons</taxon>
        <taxon>Gunneridae</taxon>
        <taxon>Pentapetalae</taxon>
        <taxon>rosids</taxon>
        <taxon>fabids</taxon>
        <taxon>Fagales</taxon>
        <taxon>Juglandaceae</taxon>
        <taxon>Juglans</taxon>
    </lineage>
</organism>
<feature type="compositionally biased region" description="Polar residues" evidence="2">
    <location>
        <begin position="1"/>
        <end position="10"/>
    </location>
</feature>
<dbReference type="Gramene" id="Jr13_31130_p1">
    <property type="protein sequence ID" value="cds.Jr13_31130_p1"/>
    <property type="gene ID" value="Jr13_31130"/>
</dbReference>
<feature type="region of interest" description="Disordered" evidence="2">
    <location>
        <begin position="1"/>
        <end position="27"/>
    </location>
</feature>
<dbReference type="PANTHER" id="PTHR34937:SF2">
    <property type="entry name" value="OS08G0559800 PROTEIN"/>
    <property type="match status" value="1"/>
</dbReference>
<accession>A0A833WIL6</accession>
<dbReference type="EMBL" id="LIHL02000013">
    <property type="protein sequence ID" value="KAF5451208.1"/>
    <property type="molecule type" value="Genomic_DNA"/>
</dbReference>
<dbReference type="SUPFAM" id="SSF57997">
    <property type="entry name" value="Tropomyosin"/>
    <property type="match status" value="1"/>
</dbReference>
<reference evidence="3" key="2">
    <citation type="submission" date="2020-03" db="EMBL/GenBank/DDBJ databases">
        <title>Walnut 2.0.</title>
        <authorList>
            <person name="Marrano A."/>
            <person name="Britton M."/>
            <person name="Zimin A.V."/>
            <person name="Zaini P.A."/>
            <person name="Workman R."/>
            <person name="Puiu D."/>
            <person name="Bianco L."/>
            <person name="Allen B.J."/>
            <person name="Troggio M."/>
            <person name="Leslie C.A."/>
            <person name="Timp W."/>
            <person name="Dendekar A."/>
            <person name="Salzberg S.L."/>
            <person name="Neale D.B."/>
        </authorList>
    </citation>
    <scope>NUCLEOTIDE SEQUENCE</scope>
    <source>
        <tissue evidence="3">Leaves</tissue>
    </source>
</reference>
<dbReference type="PANTHER" id="PTHR34937">
    <property type="entry name" value="OS08G0559800 PROTEIN"/>
    <property type="match status" value="1"/>
</dbReference>
<evidence type="ECO:0000256" key="1">
    <source>
        <dbReference type="SAM" id="Coils"/>
    </source>
</evidence>
<feature type="compositionally biased region" description="Polar residues" evidence="2">
    <location>
        <begin position="18"/>
        <end position="27"/>
    </location>
</feature>
<feature type="coiled-coil region" evidence="1">
    <location>
        <begin position="301"/>
        <end position="384"/>
    </location>
</feature>
<feature type="compositionally biased region" description="Low complexity" evidence="2">
    <location>
        <begin position="272"/>
        <end position="288"/>
    </location>
</feature>
<dbReference type="InterPro" id="IPR040300">
    <property type="entry name" value="At3g49055-like"/>
</dbReference>